<sequence>MSTLLKPLLVREKLLERKMRIFTFHEFSSLFPSSRHSTKYFLEHQVEQGLLTRIKRGLYTLKTDPPSEEEIANALYRPSYISFEYALAYYNLLPEMPYHLTSATTKPTRLFILSSNSFSYRTIKTEAYTGYRLVEQGEIRYLIAEPEKALVDSLYFVSLSRTTINERIFQNYKLKTLNKAKVSQYAKLYQQKKLDTILGNLL</sequence>
<proteinExistence type="predicted"/>
<comment type="caution">
    <text evidence="1">The sequence shown here is derived from an EMBL/GenBank/DDBJ whole genome shotgun (WGS) entry which is preliminary data.</text>
</comment>
<evidence type="ECO:0000313" key="1">
    <source>
        <dbReference type="EMBL" id="PIP61686.1"/>
    </source>
</evidence>
<evidence type="ECO:0008006" key="3">
    <source>
        <dbReference type="Google" id="ProtNLM"/>
    </source>
</evidence>
<gene>
    <name evidence="1" type="ORF">COW99_02860</name>
</gene>
<evidence type="ECO:0000313" key="2">
    <source>
        <dbReference type="Proteomes" id="UP000231246"/>
    </source>
</evidence>
<organism evidence="1 2">
    <name type="scientific">Candidatus Roizmanbacteria bacterium CG22_combo_CG10-13_8_21_14_all_38_20</name>
    <dbReference type="NCBI Taxonomy" id="1974862"/>
    <lineage>
        <taxon>Bacteria</taxon>
        <taxon>Candidatus Roizmaniibacteriota</taxon>
    </lineage>
</organism>
<dbReference type="Proteomes" id="UP000231246">
    <property type="component" value="Unassembled WGS sequence"/>
</dbReference>
<reference evidence="1 2" key="1">
    <citation type="submission" date="2017-09" db="EMBL/GenBank/DDBJ databases">
        <title>Depth-based differentiation of microbial function through sediment-hosted aquifers and enrichment of novel symbionts in the deep terrestrial subsurface.</title>
        <authorList>
            <person name="Probst A.J."/>
            <person name="Ladd B."/>
            <person name="Jarett J.K."/>
            <person name="Geller-Mcgrath D.E."/>
            <person name="Sieber C.M."/>
            <person name="Emerson J.B."/>
            <person name="Anantharaman K."/>
            <person name="Thomas B.C."/>
            <person name="Malmstrom R."/>
            <person name="Stieglmeier M."/>
            <person name="Klingl A."/>
            <person name="Woyke T."/>
            <person name="Ryan C.M."/>
            <person name="Banfield J.F."/>
        </authorList>
    </citation>
    <scope>NUCLEOTIDE SEQUENCE [LARGE SCALE GENOMIC DNA]</scope>
    <source>
        <strain evidence="1">CG22_combo_CG10-13_8_21_14_all_38_20</strain>
    </source>
</reference>
<protein>
    <recommendedName>
        <fullName evidence="3">Transcriptional regulator</fullName>
    </recommendedName>
</protein>
<dbReference type="EMBL" id="PCTA01000019">
    <property type="protein sequence ID" value="PIP61686.1"/>
    <property type="molecule type" value="Genomic_DNA"/>
</dbReference>
<name>A0A2H0BVH1_9BACT</name>
<dbReference type="AlphaFoldDB" id="A0A2H0BVH1"/>
<accession>A0A2H0BVH1</accession>